<name>A0ABX1SHN4_9PSEU</name>
<dbReference type="PANTHER" id="PTHR42976:SF1">
    <property type="entry name" value="GH18 DOMAIN-CONTAINING PROTEIN-RELATED"/>
    <property type="match status" value="1"/>
</dbReference>
<protein>
    <recommendedName>
        <fullName evidence="4">Chitinase</fullName>
    </recommendedName>
</protein>
<proteinExistence type="predicted"/>
<dbReference type="EMBL" id="JAAXLA010000073">
    <property type="protein sequence ID" value="NMI01076.1"/>
    <property type="molecule type" value="Genomic_DNA"/>
</dbReference>
<sequence>MRSIAAPAMVVVALLVSACSPAADVAPTVAEAGSPTRFAPYVDASVSPPVLVDMADATGVHDVVLAFALATGGRCEPSWAGVRPLTDPALLAQVGELRARGGQPTVATGGASGPYLENACGSPAELARAYASALDAVGGNRLDVDVEADVPAATVVDALTRLQRERGTAVTLTLRVQGQDQGLEPAALALVRRAAESGLRFTVNPMVMNFAHRGDWAAAMVATLDAVSAQLHGVWPDATGAEIAGRTGMTLMIGRTDLGAVTTLADAATVAGAARSRGLASIGFWSVGRDNGGCPGRATAAFDCSGIEQSRFAFTEIFRDAAA</sequence>
<dbReference type="PANTHER" id="PTHR42976">
    <property type="entry name" value="BIFUNCTIONAL CHITINASE/LYSOZYME-RELATED"/>
    <property type="match status" value="1"/>
</dbReference>
<evidence type="ECO:0000313" key="3">
    <source>
        <dbReference type="Proteomes" id="UP000820669"/>
    </source>
</evidence>
<feature type="signal peptide" evidence="1">
    <location>
        <begin position="1"/>
        <end position="22"/>
    </location>
</feature>
<feature type="chain" id="PRO_5046915263" description="Chitinase" evidence="1">
    <location>
        <begin position="23"/>
        <end position="323"/>
    </location>
</feature>
<accession>A0ABX1SHN4</accession>
<evidence type="ECO:0008006" key="4">
    <source>
        <dbReference type="Google" id="ProtNLM"/>
    </source>
</evidence>
<keyword evidence="1" id="KW-0732">Signal</keyword>
<reference evidence="2 3" key="1">
    <citation type="submission" date="2020-04" db="EMBL/GenBank/DDBJ databases">
        <authorList>
            <person name="Klaysubun C."/>
            <person name="Duangmal K."/>
            <person name="Lipun K."/>
        </authorList>
    </citation>
    <scope>NUCLEOTIDE SEQUENCE [LARGE SCALE GENOMIC DNA]</scope>
    <source>
        <strain evidence="2 3">K10HN5</strain>
    </source>
</reference>
<dbReference type="Gene3D" id="3.20.20.80">
    <property type="entry name" value="Glycosidases"/>
    <property type="match status" value="1"/>
</dbReference>
<dbReference type="PROSITE" id="PS51257">
    <property type="entry name" value="PROKAR_LIPOPROTEIN"/>
    <property type="match status" value="1"/>
</dbReference>
<dbReference type="InterPro" id="IPR052750">
    <property type="entry name" value="GH18_Chitinase"/>
</dbReference>
<gene>
    <name evidence="2" type="ORF">HF526_27780</name>
</gene>
<evidence type="ECO:0000256" key="1">
    <source>
        <dbReference type="SAM" id="SignalP"/>
    </source>
</evidence>
<evidence type="ECO:0000313" key="2">
    <source>
        <dbReference type="EMBL" id="NMI01076.1"/>
    </source>
</evidence>
<dbReference type="RefSeq" id="WP_169384540.1">
    <property type="nucleotide sequence ID" value="NZ_JAAXLA010000073.1"/>
</dbReference>
<organism evidence="2 3">
    <name type="scientific">Pseudonocardia acidicola</name>
    <dbReference type="NCBI Taxonomy" id="2724939"/>
    <lineage>
        <taxon>Bacteria</taxon>
        <taxon>Bacillati</taxon>
        <taxon>Actinomycetota</taxon>
        <taxon>Actinomycetes</taxon>
        <taxon>Pseudonocardiales</taxon>
        <taxon>Pseudonocardiaceae</taxon>
        <taxon>Pseudonocardia</taxon>
    </lineage>
</organism>
<dbReference type="Proteomes" id="UP000820669">
    <property type="component" value="Unassembled WGS sequence"/>
</dbReference>
<dbReference type="InterPro" id="IPR017853">
    <property type="entry name" value="GH"/>
</dbReference>
<comment type="caution">
    <text evidence="2">The sequence shown here is derived from an EMBL/GenBank/DDBJ whole genome shotgun (WGS) entry which is preliminary data.</text>
</comment>
<keyword evidence="3" id="KW-1185">Reference proteome</keyword>
<dbReference type="SUPFAM" id="SSF51445">
    <property type="entry name" value="(Trans)glycosidases"/>
    <property type="match status" value="1"/>
</dbReference>